<dbReference type="JaponicusDB" id="SJAG_02408">
    <property type="gene designation" value="abz1"/>
</dbReference>
<dbReference type="GO" id="GO:0005737">
    <property type="term" value="C:cytoplasm"/>
    <property type="evidence" value="ECO:0000318"/>
    <property type="project" value="GO_Central"/>
</dbReference>
<dbReference type="InterPro" id="IPR019999">
    <property type="entry name" value="Anth_synth_I-like"/>
</dbReference>
<feature type="domain" description="Glutamine amidotransferase" evidence="10">
    <location>
        <begin position="4"/>
        <end position="189"/>
    </location>
</feature>
<dbReference type="InterPro" id="IPR017926">
    <property type="entry name" value="GATASE"/>
</dbReference>
<dbReference type="OMA" id="QYHSLHA"/>
<evidence type="ECO:0000256" key="7">
    <source>
        <dbReference type="ARBA" id="ARBA00022962"/>
    </source>
</evidence>
<evidence type="ECO:0000256" key="8">
    <source>
        <dbReference type="ARBA" id="ARBA00031329"/>
    </source>
</evidence>
<dbReference type="GO" id="GO:0046820">
    <property type="term" value="F:4-amino-4-deoxychorismate synthase activity"/>
    <property type="evidence" value="ECO:0000318"/>
    <property type="project" value="GO_Central"/>
</dbReference>
<dbReference type="PROSITE" id="PS51273">
    <property type="entry name" value="GATASE_TYPE_1"/>
    <property type="match status" value="1"/>
</dbReference>
<accession>B6K2E1</accession>
<proteinExistence type="inferred from homology"/>
<organism evidence="13 15">
    <name type="scientific">Schizosaccharomyces japonicus (strain yFS275 / FY16936)</name>
    <name type="common">Fission yeast</name>
    <dbReference type="NCBI Taxonomy" id="402676"/>
    <lineage>
        <taxon>Eukaryota</taxon>
        <taxon>Fungi</taxon>
        <taxon>Dikarya</taxon>
        <taxon>Ascomycota</taxon>
        <taxon>Taphrinomycotina</taxon>
        <taxon>Schizosaccharomycetes</taxon>
        <taxon>Schizosaccharomycetales</taxon>
        <taxon>Schizosaccharomycetaceae</taxon>
        <taxon>Schizosaccharomyces</taxon>
    </lineage>
</organism>
<dbReference type="InterPro" id="IPR010117">
    <property type="entry name" value="PabB_fungal"/>
</dbReference>
<evidence type="ECO:0000256" key="9">
    <source>
        <dbReference type="ARBA" id="ARBA00031904"/>
    </source>
</evidence>
<dbReference type="Pfam" id="PF00117">
    <property type="entry name" value="GATase"/>
    <property type="match status" value="1"/>
</dbReference>
<dbReference type="UniPathway" id="UPA00077">
    <property type="reaction ID" value="UER00149"/>
</dbReference>
<evidence type="ECO:0000256" key="5">
    <source>
        <dbReference type="ARBA" id="ARBA00022679"/>
    </source>
</evidence>
<dbReference type="GO" id="GO:0046654">
    <property type="term" value="P:tetrahydrofolate biosynthetic process"/>
    <property type="evidence" value="ECO:0007669"/>
    <property type="project" value="UniProtKB-UniPathway"/>
</dbReference>
<dbReference type="NCBIfam" id="TIGR01823">
    <property type="entry name" value="PabB-fungal"/>
    <property type="match status" value="1"/>
</dbReference>
<reference evidence="13 15" key="1">
    <citation type="journal article" date="2011" name="Science">
        <title>Comparative functional genomics of the fission yeasts.</title>
        <authorList>
            <person name="Rhind N."/>
            <person name="Chen Z."/>
            <person name="Yassour M."/>
            <person name="Thompson D.A."/>
            <person name="Haas B.J."/>
            <person name="Habib N."/>
            <person name="Wapinski I."/>
            <person name="Roy S."/>
            <person name="Lin M.F."/>
            <person name="Heiman D.I."/>
            <person name="Young S.K."/>
            <person name="Furuya K."/>
            <person name="Guo Y."/>
            <person name="Pidoux A."/>
            <person name="Chen H.M."/>
            <person name="Robbertse B."/>
            <person name="Goldberg J.M."/>
            <person name="Aoki K."/>
            <person name="Bayne E.H."/>
            <person name="Berlin A.M."/>
            <person name="Desjardins C.A."/>
            <person name="Dobbs E."/>
            <person name="Dukaj L."/>
            <person name="Fan L."/>
            <person name="FitzGerald M.G."/>
            <person name="French C."/>
            <person name="Gujja S."/>
            <person name="Hansen K."/>
            <person name="Keifenheim D."/>
            <person name="Levin J.Z."/>
            <person name="Mosher R.A."/>
            <person name="Mueller C.A."/>
            <person name="Pfiffner J."/>
            <person name="Priest M."/>
            <person name="Russ C."/>
            <person name="Smialowska A."/>
            <person name="Swoboda P."/>
            <person name="Sykes S.M."/>
            <person name="Vaughn M."/>
            <person name="Vengrova S."/>
            <person name="Yoder R."/>
            <person name="Zeng Q."/>
            <person name="Allshire R."/>
            <person name="Baulcombe D."/>
            <person name="Birren B.W."/>
            <person name="Brown W."/>
            <person name="Ekwall K."/>
            <person name="Kellis M."/>
            <person name="Leatherwood J."/>
            <person name="Levin H."/>
            <person name="Margalit H."/>
            <person name="Martienssen R."/>
            <person name="Nieduszynski C.A."/>
            <person name="Spatafora J.W."/>
            <person name="Friedman N."/>
            <person name="Dalgaard J.Z."/>
            <person name="Baumann P."/>
            <person name="Niki H."/>
            <person name="Regev A."/>
            <person name="Nusbaum C."/>
        </authorList>
    </citation>
    <scope>NUCLEOTIDE SEQUENCE [LARGE SCALE GENOMIC DNA]</scope>
    <source>
        <strain evidence="15">yFS275 / FY16936</strain>
    </source>
</reference>
<dbReference type="InterPro" id="IPR006221">
    <property type="entry name" value="TrpG/PapA_dom"/>
</dbReference>
<dbReference type="Pfam" id="PF00425">
    <property type="entry name" value="Chorismate_bind"/>
    <property type="match status" value="1"/>
</dbReference>
<keyword evidence="6" id="KW-0289">Folate biosynthesis</keyword>
<dbReference type="HOGENOM" id="CLU_006493_0_0_1"/>
<protein>
    <recommendedName>
        <fullName evidence="4">aminodeoxychorismate synthase</fullName>
        <ecNumber evidence="4">2.6.1.85</ecNumber>
    </recommendedName>
    <alternativeName>
        <fullName evidence="8">Para-aminobenzoate synthase</fullName>
    </alternativeName>
    <alternativeName>
        <fullName evidence="9">p-aminobenzoic acid synthase</fullName>
    </alternativeName>
</protein>
<evidence type="ECO:0000256" key="3">
    <source>
        <dbReference type="ARBA" id="ARBA00005970"/>
    </source>
</evidence>
<dbReference type="SUPFAM" id="SSF56322">
    <property type="entry name" value="ADC synthase"/>
    <property type="match status" value="1"/>
</dbReference>
<evidence type="ECO:0000256" key="1">
    <source>
        <dbReference type="ARBA" id="ARBA00001000"/>
    </source>
</evidence>
<comment type="pathway">
    <text evidence="2">Cofactor biosynthesis; tetrahydrofolate biosynthesis; 4-aminobenzoate from chorismate: step 1/2.</text>
</comment>
<comment type="similarity">
    <text evidence="3">In the C-terminal section; belongs to the anthranilate synthase component I family.</text>
</comment>
<feature type="domain" description="Anthranilate synthase component I N-terminal" evidence="12">
    <location>
        <begin position="230"/>
        <end position="381"/>
    </location>
</feature>
<evidence type="ECO:0000256" key="4">
    <source>
        <dbReference type="ARBA" id="ARBA00013139"/>
    </source>
</evidence>
<keyword evidence="15" id="KW-1185">Reference proteome</keyword>
<dbReference type="CDD" id="cd01743">
    <property type="entry name" value="GATase1_Anthranilate_Synthase"/>
    <property type="match status" value="1"/>
</dbReference>
<dbReference type="SUPFAM" id="SSF52317">
    <property type="entry name" value="Class I glutamine amidotransferase-like"/>
    <property type="match status" value="1"/>
</dbReference>
<dbReference type="PRINTS" id="PR00096">
    <property type="entry name" value="GATASE"/>
</dbReference>
<feature type="domain" description="Chorismate-utilising enzyme C-terminal" evidence="11">
    <location>
        <begin position="428"/>
        <end position="684"/>
    </location>
</feature>
<evidence type="ECO:0000313" key="13">
    <source>
        <dbReference type="EMBL" id="EEB07322.1"/>
    </source>
</evidence>
<evidence type="ECO:0000313" key="15">
    <source>
        <dbReference type="Proteomes" id="UP000001744"/>
    </source>
</evidence>
<dbReference type="PRINTS" id="PR00097">
    <property type="entry name" value="ANTSNTHASEII"/>
</dbReference>
<dbReference type="MEROPS" id="C26.A26"/>
<dbReference type="VEuPathDB" id="FungiDB:SJAG_02408"/>
<dbReference type="GeneID" id="7050054"/>
<gene>
    <name evidence="14" type="primary">abz1</name>
    <name evidence="13" type="ORF">SJAG_02408</name>
</gene>
<comment type="catalytic activity">
    <reaction evidence="1">
        <text>chorismate + L-glutamine = 4-amino-4-deoxychorismate + L-glutamate</text>
        <dbReference type="Rhea" id="RHEA:11672"/>
        <dbReference type="ChEBI" id="CHEBI:29748"/>
        <dbReference type="ChEBI" id="CHEBI:29985"/>
        <dbReference type="ChEBI" id="CHEBI:58359"/>
        <dbReference type="ChEBI" id="CHEBI:58406"/>
        <dbReference type="EC" id="2.6.1.85"/>
    </reaction>
</comment>
<dbReference type="InterPro" id="IPR006805">
    <property type="entry name" value="Anth_synth_I_N"/>
</dbReference>
<dbReference type="Gene3D" id="3.40.50.880">
    <property type="match status" value="1"/>
</dbReference>
<evidence type="ECO:0000256" key="2">
    <source>
        <dbReference type="ARBA" id="ARBA00005009"/>
    </source>
</evidence>
<dbReference type="GO" id="GO:0046656">
    <property type="term" value="P:folic acid biosynthetic process"/>
    <property type="evidence" value="ECO:0007669"/>
    <property type="project" value="UniProtKB-KW"/>
</dbReference>
<evidence type="ECO:0000259" key="12">
    <source>
        <dbReference type="Pfam" id="PF04715"/>
    </source>
</evidence>
<dbReference type="RefSeq" id="XP_002173615.1">
    <property type="nucleotide sequence ID" value="XM_002173579.2"/>
</dbReference>
<dbReference type="AlphaFoldDB" id="B6K2E1"/>
<dbReference type="NCBIfam" id="TIGR00566">
    <property type="entry name" value="trpG_papA"/>
    <property type="match status" value="1"/>
</dbReference>
<dbReference type="Proteomes" id="UP000001744">
    <property type="component" value="Unassembled WGS sequence"/>
</dbReference>
<dbReference type="STRING" id="402676.B6K2E1"/>
<dbReference type="InterPro" id="IPR029062">
    <property type="entry name" value="Class_I_gatase-like"/>
</dbReference>
<dbReference type="Gene3D" id="3.60.120.10">
    <property type="entry name" value="Anthranilate synthase"/>
    <property type="match status" value="1"/>
</dbReference>
<dbReference type="InterPro" id="IPR005801">
    <property type="entry name" value="ADC_synthase"/>
</dbReference>
<dbReference type="OrthoDB" id="64220at2759"/>
<dbReference type="GO" id="GO:0008153">
    <property type="term" value="P:4-aminobenzoate biosynthetic process"/>
    <property type="evidence" value="ECO:0000318"/>
    <property type="project" value="GO_Central"/>
</dbReference>
<evidence type="ECO:0000259" key="10">
    <source>
        <dbReference type="Pfam" id="PF00117"/>
    </source>
</evidence>
<keyword evidence="5" id="KW-0808">Transferase</keyword>
<dbReference type="InterPro" id="IPR015890">
    <property type="entry name" value="Chorismate_C"/>
</dbReference>
<dbReference type="EMBL" id="KE651166">
    <property type="protein sequence ID" value="EEB07322.1"/>
    <property type="molecule type" value="Genomic_DNA"/>
</dbReference>
<dbReference type="eggNOG" id="KOG1224">
    <property type="taxonomic scope" value="Eukaryota"/>
</dbReference>
<sequence length="696" mass="78303">MRILVVDCYDSYTYNVCDMLQRISKDIHIVLVHWDKIAEKIWSNLHVFDAIVIGPGPGHPNDYSAVLNKFWETNIPTLGICLGFQSLCLYYGATVEKMSTLPWHGRAATVITTGESIYQGVSEVKGMRYHSLYAHNIPVKDLTILATTKEDNLAVAVQAKRAPHYGILYHPESICSTHSQTVINNFLLHVVKPSTADLPTSISSYNVRPTPFVDYSVQPCFKVCTQELSWFDPLSFIEKIERDNSFFCFLDSAKEPGEFSMLGFTTGPNAYTIHYQKSIDETTFTHCVSQQQNKKPYNIWKAVAEFMSERKAVGGLKQLPFHGGLMGVLGYEANEMTKKSASEYSRGLNAFASKTAESYVDAELAFVDRSFVFDLVQKRVYAQTLIKEEQTLENWWDELLLSDSDATSNSLSHKGDQPKTPTVTISDRKSYCKKVQDCQSYLLSGDSYELCLTDHILVQPSKSIHDFDLYKRIRNHNPASYAGFMRLPHITHLSASPERFCKFENGHCHFSPIKGTLKRTPTTNIEVAKETLLNVKDSSELNMIIDLIRNDLYQLATVNSVSVPQLYSVEEHPTVYSLVSHIYGDIKAPTTGWDVLAHSFPPGSMTGAPKLRSIQLLEELESLPRGVYSGIFGYWDASLEKGEFSVIIRSTFRYHNENIWHIGAGGAITVLSTPDGEFDEMLLKVNSVLPAFSKSN</sequence>
<dbReference type="Pfam" id="PF04715">
    <property type="entry name" value="Anth_synt_I_N"/>
    <property type="match status" value="1"/>
</dbReference>
<evidence type="ECO:0000313" key="14">
    <source>
        <dbReference type="JaponicusDB" id="SJAG_02408"/>
    </source>
</evidence>
<evidence type="ECO:0000256" key="6">
    <source>
        <dbReference type="ARBA" id="ARBA00022909"/>
    </source>
</evidence>
<keyword evidence="7" id="KW-0315">Glutamine amidotransferase</keyword>
<dbReference type="EC" id="2.6.1.85" evidence="4"/>
<dbReference type="PANTHER" id="PTHR11236:SF18">
    <property type="entry name" value="AMINODEOXYCHORISMATE SYNTHASE"/>
    <property type="match status" value="1"/>
</dbReference>
<evidence type="ECO:0000259" key="11">
    <source>
        <dbReference type="Pfam" id="PF00425"/>
    </source>
</evidence>
<dbReference type="PANTHER" id="PTHR11236">
    <property type="entry name" value="AMINOBENZOATE/ANTHRANILATE SYNTHASE"/>
    <property type="match status" value="1"/>
</dbReference>
<name>B6K2E1_SCHJY</name>